<keyword evidence="4" id="KW-0862">Zinc</keyword>
<feature type="region of interest" description="Disordered" evidence="6">
    <location>
        <begin position="215"/>
        <end position="254"/>
    </location>
</feature>
<dbReference type="InterPro" id="IPR011011">
    <property type="entry name" value="Znf_FYVE_PHD"/>
</dbReference>
<dbReference type="OrthoDB" id="79252at2759"/>
<dbReference type="GeneID" id="116192128"/>
<feature type="region of interest" description="Disordered" evidence="6">
    <location>
        <begin position="1009"/>
        <end position="1127"/>
    </location>
</feature>
<dbReference type="Gene3D" id="3.30.40.10">
    <property type="entry name" value="Zinc/RING finger domain, C3HC4 (zinc finger)"/>
    <property type="match status" value="1"/>
</dbReference>
<feature type="compositionally biased region" description="Basic and acidic residues" evidence="6">
    <location>
        <begin position="546"/>
        <end position="567"/>
    </location>
</feature>
<evidence type="ECO:0000259" key="7">
    <source>
        <dbReference type="SMART" id="SM00249"/>
    </source>
</evidence>
<dbReference type="PANTHER" id="PTHR14571:SF9">
    <property type="entry name" value="HISTONE-LYSINE N-METHYLTRANSFERASE SET-26-RELATED"/>
    <property type="match status" value="1"/>
</dbReference>
<dbReference type="InterPro" id="IPR019786">
    <property type="entry name" value="Zinc_finger_PHD-type_CS"/>
</dbReference>
<keyword evidence="3" id="KW-0863">Zinc-finger</keyword>
<feature type="compositionally biased region" description="Low complexity" evidence="6">
    <location>
        <begin position="901"/>
        <end position="917"/>
    </location>
</feature>
<dbReference type="GO" id="GO:0008270">
    <property type="term" value="F:zinc ion binding"/>
    <property type="evidence" value="ECO:0007669"/>
    <property type="project" value="UniProtKB-KW"/>
</dbReference>
<feature type="compositionally biased region" description="Basic and acidic residues" evidence="6">
    <location>
        <begin position="1035"/>
        <end position="1057"/>
    </location>
</feature>
<proteinExistence type="predicted"/>
<keyword evidence="5" id="KW-0539">Nucleus</keyword>
<dbReference type="PANTHER" id="PTHR14571">
    <property type="entry name" value="HISTONE-LYSINE N-METHYLTRANSFERASE SET-26-RELATED"/>
    <property type="match status" value="1"/>
</dbReference>
<feature type="domain" description="Zinc finger PHD-type" evidence="7">
    <location>
        <begin position="25"/>
        <end position="68"/>
    </location>
</feature>
<dbReference type="Proteomes" id="UP000515151">
    <property type="component" value="Chromosome 1"/>
</dbReference>
<feature type="compositionally biased region" description="Basic and acidic residues" evidence="6">
    <location>
        <begin position="215"/>
        <end position="249"/>
    </location>
</feature>
<evidence type="ECO:0000313" key="11">
    <source>
        <dbReference type="Proteomes" id="UP000515151"/>
    </source>
</evidence>
<feature type="compositionally biased region" description="Low complexity" evidence="6">
    <location>
        <begin position="617"/>
        <end position="640"/>
    </location>
</feature>
<keyword evidence="11" id="KW-1185">Reference proteome</keyword>
<feature type="compositionally biased region" description="Basic and acidic residues" evidence="6">
    <location>
        <begin position="581"/>
        <end position="593"/>
    </location>
</feature>
<feature type="compositionally biased region" description="Basic and acidic residues" evidence="6">
    <location>
        <begin position="653"/>
        <end position="681"/>
    </location>
</feature>
<keyword evidence="2" id="KW-0479">Metal-binding</keyword>
<feature type="compositionally biased region" description="Basic and acidic residues" evidence="6">
    <location>
        <begin position="1072"/>
        <end position="1085"/>
    </location>
</feature>
<dbReference type="Pfam" id="PF24659">
    <property type="entry name" value="DUF7648"/>
    <property type="match status" value="1"/>
</dbReference>
<dbReference type="InterPro" id="IPR056065">
    <property type="entry name" value="DUF7648"/>
</dbReference>
<organism evidence="8 10">
    <name type="scientific">Punica granatum</name>
    <name type="common">Pomegranate</name>
    <dbReference type="NCBI Taxonomy" id="22663"/>
    <lineage>
        <taxon>Eukaryota</taxon>
        <taxon>Viridiplantae</taxon>
        <taxon>Streptophyta</taxon>
        <taxon>Embryophyta</taxon>
        <taxon>Tracheophyta</taxon>
        <taxon>Spermatophyta</taxon>
        <taxon>Magnoliopsida</taxon>
        <taxon>eudicotyledons</taxon>
        <taxon>Gunneridae</taxon>
        <taxon>Pentapetalae</taxon>
        <taxon>rosids</taxon>
        <taxon>malvids</taxon>
        <taxon>Myrtales</taxon>
        <taxon>Lythraceae</taxon>
        <taxon>Punica</taxon>
    </lineage>
</organism>
<dbReference type="InterPro" id="IPR013083">
    <property type="entry name" value="Znf_RING/FYVE/PHD"/>
</dbReference>
<comment type="subcellular location">
    <subcellularLocation>
        <location evidence="1">Nucleus</location>
    </subcellularLocation>
</comment>
<reference evidence="10" key="1">
    <citation type="journal article" date="2017" name="Plant J.">
        <title>The pomegranate (Punica granatum L.) genome and the genomics of punicalagin biosynthesis.</title>
        <authorList>
            <person name="Qin G."/>
            <person name="Xu C."/>
            <person name="Ming R."/>
            <person name="Tang H."/>
            <person name="Guyot R."/>
            <person name="Kramer E.M."/>
            <person name="Hu Y."/>
            <person name="Yi X."/>
            <person name="Qi Y."/>
            <person name="Xu X."/>
            <person name="Gao Z."/>
            <person name="Pan H."/>
            <person name="Jian J."/>
            <person name="Tian Y."/>
            <person name="Yue Z."/>
            <person name="Xu Y."/>
        </authorList>
    </citation>
    <scope>NUCLEOTIDE SEQUENCE [LARGE SCALE GENOMIC DNA]</scope>
    <source>
        <strain evidence="10">cv. Dabenzi</strain>
    </source>
</reference>
<reference evidence="8" key="2">
    <citation type="submission" date="2017-06" db="EMBL/GenBank/DDBJ databases">
        <title>The pomegranate genome and the genomics of punicalagin biosynthesis.</title>
        <authorList>
            <person name="Xu C."/>
        </authorList>
    </citation>
    <scope>NUCLEOTIDE SEQUENCE [LARGE SCALE GENOMIC DNA]</scope>
    <source>
        <tissue evidence="8">Fresh leaf</tissue>
    </source>
</reference>
<evidence type="ECO:0000313" key="8">
    <source>
        <dbReference type="EMBL" id="OWM72223.1"/>
    </source>
</evidence>
<feature type="compositionally biased region" description="Low complexity" evidence="6">
    <location>
        <begin position="699"/>
        <end position="716"/>
    </location>
</feature>
<evidence type="ECO:0000256" key="4">
    <source>
        <dbReference type="ARBA" id="ARBA00022833"/>
    </source>
</evidence>
<evidence type="ECO:0000256" key="1">
    <source>
        <dbReference type="ARBA" id="ARBA00004123"/>
    </source>
</evidence>
<protein>
    <submittedName>
        <fullName evidence="12">Uncharacterized protein LOC116192128</fullName>
    </submittedName>
</protein>
<reference evidence="11" key="3">
    <citation type="journal article" date="2020" name="Plant Biotechnol. J.">
        <title>The pomegranate (Punica granatum L.) draft genome dissects genetic divergence between soft- and hard-seeded cultivars.</title>
        <authorList>
            <person name="Luo X."/>
            <person name="Li H."/>
            <person name="Wu Z."/>
            <person name="Yao W."/>
            <person name="Zhao P."/>
            <person name="Cao D."/>
            <person name="Yu H."/>
            <person name="Li K."/>
            <person name="Poudel K."/>
            <person name="Zhao D."/>
            <person name="Zhang F."/>
            <person name="Xia X."/>
            <person name="Chen L."/>
            <person name="Wang Q."/>
            <person name="Jing D."/>
            <person name="Cao S."/>
        </authorList>
    </citation>
    <scope>NUCLEOTIDE SEQUENCE [LARGE SCALE GENOMIC DNA]</scope>
</reference>
<feature type="region of interest" description="Disordered" evidence="6">
    <location>
        <begin position="541"/>
        <end position="777"/>
    </location>
</feature>
<evidence type="ECO:0000256" key="3">
    <source>
        <dbReference type="ARBA" id="ARBA00022771"/>
    </source>
</evidence>
<evidence type="ECO:0000313" key="12">
    <source>
        <dbReference type="RefSeq" id="XP_031376440.1"/>
    </source>
</evidence>
<dbReference type="SUPFAM" id="SSF57903">
    <property type="entry name" value="FYVE/PHD zinc finger"/>
    <property type="match status" value="1"/>
</dbReference>
<feature type="compositionally biased region" description="Basic and acidic residues" evidence="6">
    <location>
        <begin position="869"/>
        <end position="887"/>
    </location>
</feature>
<feature type="compositionally biased region" description="Basic residues" evidence="6">
    <location>
        <begin position="1058"/>
        <end position="1067"/>
    </location>
</feature>
<evidence type="ECO:0000256" key="5">
    <source>
        <dbReference type="ARBA" id="ARBA00023242"/>
    </source>
</evidence>
<dbReference type="PROSITE" id="PS01359">
    <property type="entry name" value="ZF_PHD_1"/>
    <property type="match status" value="1"/>
</dbReference>
<gene>
    <name evidence="12" type="primary">LOC116192128</name>
    <name evidence="9" type="ORF">CDL15_Pgr000106</name>
    <name evidence="8" type="ORF">CDL15_Pgr018108</name>
</gene>
<dbReference type="EMBL" id="MTKT01004293">
    <property type="protein sequence ID" value="OWM72223.1"/>
    <property type="molecule type" value="Genomic_DNA"/>
</dbReference>
<dbReference type="RefSeq" id="XP_031376440.1">
    <property type="nucleotide sequence ID" value="XM_031520580.1"/>
</dbReference>
<evidence type="ECO:0000256" key="2">
    <source>
        <dbReference type="ARBA" id="ARBA00022723"/>
    </source>
</evidence>
<dbReference type="SMART" id="SM00249">
    <property type="entry name" value="PHD"/>
    <property type="match status" value="1"/>
</dbReference>
<name>A0A218WI30_PUNGR</name>
<dbReference type="InterPro" id="IPR001965">
    <property type="entry name" value="Znf_PHD"/>
</dbReference>
<dbReference type="AlphaFoldDB" id="A0A218WI30"/>
<evidence type="ECO:0000313" key="10">
    <source>
        <dbReference type="Proteomes" id="UP000197138"/>
    </source>
</evidence>
<feature type="compositionally biased region" description="Polar residues" evidence="6">
    <location>
        <begin position="717"/>
        <end position="743"/>
    </location>
</feature>
<dbReference type="EMBL" id="MTKT01000299">
    <property type="protein sequence ID" value="OWM91163.1"/>
    <property type="molecule type" value="Genomic_DNA"/>
</dbReference>
<sequence length="1127" mass="122543">MKGRSQRLQTANPPDDWVDGSWTVDCICGVNFDDGEEMVKCDECGVWVHTRCSRYVKEEELFACDKCKNKNNKTDIEETEVAQFLVELPTKTVRIESNYAATGSAKRPPFRIWTENPMEEKVHVQGIPGGDPGLFSGLSSVFSQQLWKCTGYVPKKFNFQYKEFPCWDSGKEDVANVEEDSENAADKGAGVLFSLSKESVLASPVTAIMRTRTKVDDVSNDRKARSKETKKSEVGSADVRRSQNGARKEKSLRRPFIVYSGKRKKEESGMSKDISGKKKARIIDNDLDTKKRAAHASKAVFTPTSDAKQLEFYEARGARSFKTDIRSVKNRNLRDTVAVEPTSDCRIAVSKTDEIPKNDVAATMCVPEGSLSELTNHDQDVLVKDKIPHNVSGVNGSAEEGTSGGGCNGTDSVCEMKVGESCATDDSNGRSFDKLLDLPEKCKADASPEIKDSQTSSAIITDKSLGFPKPNVKIEVHDDSEGLLKNLSASLPDANSLKMSPDTAKSTGVVSEDISGHCKANDMVVSSLQCGFKKSVDVTLNEGESSENKGQKDVDFSVNHNDHKEEANGSEGSNVLCKSLSEPKHASGDEELSKSGGGVSSAAPSSRLKVAVSLGKSSPTVSSIVISKSSSSNKSNPSDSRNTLPAGNQPAADSKDHASNDTTTDEGKRDAMRKTEKERSSRIFHTSVPKRNASDSKDCAVSSTSKSSSAQNVSTSLGSADSTRTLQNQSALPAQNRASTSGLHQKVGKSNHAAIPPSSKGSHSAAAHQPVSNSPAALSDEELALLLHQELNSSPRVPRVPRVRQANLPQLASQAASTLHIKRTSSSGTKDQNLIPKRKGRDSAKESATCPREVEDEAKKTSRATSSSDQRRQDRPSSGDACTREAKGSPAHVHSLNARLASLSTSANSGPSSSNEANDVKRPARLTSPMSNSDDDFTTDQPPVYRTLPGLINEIMSKGRRMTYEELCDAVLPHWPSLRKHNGERYAYSSHSQAVLDCLRNRQEWAQLVDRGPKSNSSRKRRRVDSQDFEDDEDSKQRTSRDMESKRLKSQRDDFPKGKRQARRRRLALQGRDVKDLRSRRKADMLTDDDDGAFSNSTEDSIFTEEDEIQGGGGGDDSSGSDEVNNS</sequence>
<dbReference type="GO" id="GO:0005634">
    <property type="term" value="C:nucleus"/>
    <property type="evidence" value="ECO:0007669"/>
    <property type="project" value="UniProtKB-SubCell"/>
</dbReference>
<dbReference type="Proteomes" id="UP000197138">
    <property type="component" value="Unassembled WGS sequence"/>
</dbReference>
<accession>A0A218WI30</accession>
<evidence type="ECO:0000313" key="9">
    <source>
        <dbReference type="EMBL" id="OWM91163.1"/>
    </source>
</evidence>
<evidence type="ECO:0000256" key="6">
    <source>
        <dbReference type="SAM" id="MobiDB-lite"/>
    </source>
</evidence>
<reference evidence="12" key="4">
    <citation type="submission" date="2025-04" db="UniProtKB">
        <authorList>
            <consortium name="RefSeq"/>
        </authorList>
    </citation>
    <scope>IDENTIFICATION</scope>
    <source>
        <tissue evidence="12">Leaf</tissue>
    </source>
</reference>
<feature type="region of interest" description="Disordered" evidence="6">
    <location>
        <begin position="814"/>
        <end position="945"/>
    </location>
</feature>